<keyword evidence="1" id="KW-0472">Membrane</keyword>
<dbReference type="Proteomes" id="UP000295719">
    <property type="component" value="Unassembled WGS sequence"/>
</dbReference>
<dbReference type="OrthoDB" id="6998040at2"/>
<evidence type="ECO:0000259" key="2">
    <source>
        <dbReference type="Pfam" id="PF09850"/>
    </source>
</evidence>
<organism evidence="3 4">
    <name type="scientific">Biostraticola tofi</name>
    <dbReference type="NCBI Taxonomy" id="466109"/>
    <lineage>
        <taxon>Bacteria</taxon>
        <taxon>Pseudomonadati</taxon>
        <taxon>Pseudomonadota</taxon>
        <taxon>Gammaproteobacteria</taxon>
        <taxon>Enterobacterales</taxon>
        <taxon>Bruguierivoracaceae</taxon>
        <taxon>Biostraticola</taxon>
    </lineage>
</organism>
<accession>A0A4R3Z4Q3</accession>
<dbReference type="PANTHER" id="PTHR38033:SF1">
    <property type="entry name" value="DOTU FAMILY TYPE IV_VI SECRETION SYSTEM PROTEIN"/>
    <property type="match status" value="1"/>
</dbReference>
<dbReference type="RefSeq" id="WP_131863690.1">
    <property type="nucleotide sequence ID" value="NZ_SMCR01000001.1"/>
</dbReference>
<keyword evidence="1" id="KW-1133">Transmembrane helix</keyword>
<dbReference type="AlphaFoldDB" id="A0A4R3Z4Q3"/>
<feature type="transmembrane region" description="Helical" evidence="1">
    <location>
        <begin position="186"/>
        <end position="206"/>
    </location>
</feature>
<keyword evidence="1" id="KW-0812">Transmembrane</keyword>
<evidence type="ECO:0000313" key="3">
    <source>
        <dbReference type="EMBL" id="TCW00163.1"/>
    </source>
</evidence>
<name>A0A4R3Z4Q3_9GAMM</name>
<reference evidence="3 4" key="1">
    <citation type="submission" date="2019-03" db="EMBL/GenBank/DDBJ databases">
        <title>Genomic Encyclopedia of Type Strains, Phase IV (KMG-IV): sequencing the most valuable type-strain genomes for metagenomic binning, comparative biology and taxonomic classification.</title>
        <authorList>
            <person name="Goeker M."/>
        </authorList>
    </citation>
    <scope>NUCLEOTIDE SEQUENCE [LARGE SCALE GENOMIC DNA]</scope>
    <source>
        <strain evidence="3 4">DSM 19580</strain>
    </source>
</reference>
<feature type="domain" description="Type IV / VI secretion system DotU" evidence="2">
    <location>
        <begin position="7"/>
        <end position="206"/>
    </location>
</feature>
<evidence type="ECO:0000313" key="4">
    <source>
        <dbReference type="Proteomes" id="UP000295719"/>
    </source>
</evidence>
<evidence type="ECO:0000256" key="1">
    <source>
        <dbReference type="SAM" id="Phobius"/>
    </source>
</evidence>
<proteinExistence type="predicted"/>
<dbReference type="NCBIfam" id="TIGR03349">
    <property type="entry name" value="IV_VI_DotU"/>
    <property type="match status" value="1"/>
</dbReference>
<protein>
    <submittedName>
        <fullName evidence="3">Type VI secretion system protein ImpK</fullName>
    </submittedName>
</protein>
<comment type="caution">
    <text evidence="3">The sequence shown here is derived from an EMBL/GenBank/DDBJ whole genome shotgun (WGS) entry which is preliminary data.</text>
</comment>
<dbReference type="InterPro" id="IPR038522">
    <property type="entry name" value="T4/T6SS_DotU_sf"/>
</dbReference>
<dbReference type="PANTHER" id="PTHR38033">
    <property type="entry name" value="MEMBRANE PROTEIN-RELATED"/>
    <property type="match status" value="1"/>
</dbReference>
<dbReference type="NCBIfam" id="NF038239">
    <property type="entry name" value="T6SS_TssL_short"/>
    <property type="match status" value="1"/>
</dbReference>
<dbReference type="Pfam" id="PF09850">
    <property type="entry name" value="DotU"/>
    <property type="match status" value="1"/>
</dbReference>
<dbReference type="Gene3D" id="1.25.40.590">
    <property type="entry name" value="Type IV / VI secretion system, DotU"/>
    <property type="match status" value="1"/>
</dbReference>
<keyword evidence="4" id="KW-1185">Reference proteome</keyword>
<dbReference type="EMBL" id="SMCR01000001">
    <property type="protein sequence ID" value="TCW00163.1"/>
    <property type="molecule type" value="Genomic_DNA"/>
</dbReference>
<gene>
    <name evidence="3" type="ORF">EDC52_101510</name>
</gene>
<dbReference type="InterPro" id="IPR017732">
    <property type="entry name" value="T4/T6SS_DotU"/>
</dbReference>
<sequence length="221" mass="25262">MKNELSIDELLRDTWLMVVALRNGAAADKGEALYEKGIALVENTGRRLSDAGYTDIQIDNISYAQCALLDETVLNRPQLDNGYDIWMRTPLQARFFNTLQAGEVLYERIQAALQQPVADKAVLTCFHRVLMMGFEGRYRNQSQPERRSLLEALAQQVPSFEAQPADAPLLFNARSSQRRLRYFKSLWFWSAMAVLVVAAVWFGLHYQLQQLLNLWLPAHQG</sequence>